<dbReference type="OrthoDB" id="1739065at2759"/>
<sequence length="487" mass="52379">MLKGAQKNHAIYLSRSKNILPKCQTSSENPLVTNPSPKTIIDLSREVPGSGKNKLIYFLNLGTSTACTSRWCVIIHGTTHVTTSSLVHLGNDGVADALKLLHLVLELIGLSQLVRVEPLDGAVNGILYLLLLCLGKLGTNLLILDIVLSSAETFRIPLASMSKQTLIWGTPLGAGGMPESSNLPSKLLSRVRVEKTCSFLVGMVVFLGIKTVMTPPAVSKPRDRGVTSSNKRSWTFSFPSPLKMAACTAAPYATASSGLMLLHSSLPLKKSCNSCWTLGILVDPPTRTTSCTVLLSILASLKHFSTGSIHFLNKSMFNSSKRARVMVGPLRPFTSCSQPPKSPRVATDVLLVLSLELLDKVVHHSVVKVLTTKMGVPSGGFHLKDTFLNGEQGDIKGTPTEIKDQDVLLTSAGGLLVKTIGNGSSGWLINDTHNIQARNDSGILCGLTLRVIELQTLPYVPLAYQKTKTQLIQASNRFTNIQVVVSN</sequence>
<dbReference type="AlphaFoldDB" id="A0A9Q1GQK5"/>
<evidence type="ECO:0000313" key="2">
    <source>
        <dbReference type="Proteomes" id="UP001153076"/>
    </source>
</evidence>
<organism evidence="1 2">
    <name type="scientific">Carnegiea gigantea</name>
    <dbReference type="NCBI Taxonomy" id="171969"/>
    <lineage>
        <taxon>Eukaryota</taxon>
        <taxon>Viridiplantae</taxon>
        <taxon>Streptophyta</taxon>
        <taxon>Embryophyta</taxon>
        <taxon>Tracheophyta</taxon>
        <taxon>Spermatophyta</taxon>
        <taxon>Magnoliopsida</taxon>
        <taxon>eudicotyledons</taxon>
        <taxon>Gunneridae</taxon>
        <taxon>Pentapetalae</taxon>
        <taxon>Caryophyllales</taxon>
        <taxon>Cactineae</taxon>
        <taxon>Cactaceae</taxon>
        <taxon>Cactoideae</taxon>
        <taxon>Echinocereeae</taxon>
        <taxon>Carnegiea</taxon>
    </lineage>
</organism>
<name>A0A9Q1GQK5_9CARY</name>
<dbReference type="EMBL" id="JAKOGI010001409">
    <property type="protein sequence ID" value="KAJ8425767.1"/>
    <property type="molecule type" value="Genomic_DNA"/>
</dbReference>
<accession>A0A9Q1GQK5</accession>
<proteinExistence type="predicted"/>
<comment type="caution">
    <text evidence="1">The sequence shown here is derived from an EMBL/GenBank/DDBJ whole genome shotgun (WGS) entry which is preliminary data.</text>
</comment>
<gene>
    <name evidence="1" type="ORF">Cgig2_014881</name>
</gene>
<dbReference type="Pfam" id="PF10712">
    <property type="entry name" value="NAD-GH"/>
    <property type="match status" value="1"/>
</dbReference>
<dbReference type="Proteomes" id="UP001153076">
    <property type="component" value="Unassembled WGS sequence"/>
</dbReference>
<evidence type="ECO:0000313" key="1">
    <source>
        <dbReference type="EMBL" id="KAJ8425767.1"/>
    </source>
</evidence>
<keyword evidence="2" id="KW-1185">Reference proteome</keyword>
<reference evidence="1" key="1">
    <citation type="submission" date="2022-04" db="EMBL/GenBank/DDBJ databases">
        <title>Carnegiea gigantea Genome sequencing and assembly v2.</title>
        <authorList>
            <person name="Copetti D."/>
            <person name="Sanderson M.J."/>
            <person name="Burquez A."/>
            <person name="Wojciechowski M.F."/>
        </authorList>
    </citation>
    <scope>NUCLEOTIDE SEQUENCE</scope>
    <source>
        <strain evidence="1">SGP5-SGP5p</strain>
        <tissue evidence="1">Aerial part</tissue>
    </source>
</reference>
<dbReference type="InterPro" id="IPR019651">
    <property type="entry name" value="Glutamate_DH_NAD-spec"/>
</dbReference>
<protein>
    <submittedName>
        <fullName evidence="1">Uncharacterized protein</fullName>
    </submittedName>
</protein>